<dbReference type="RefSeq" id="WP_243489958.1">
    <property type="nucleotide sequence ID" value="NZ_CP063361.1"/>
</dbReference>
<dbReference type="Proteomes" id="UP000831532">
    <property type="component" value="Chromosome"/>
</dbReference>
<dbReference type="InterPro" id="IPR035439">
    <property type="entry name" value="UPF0145_dom_sf"/>
</dbReference>
<dbReference type="SUPFAM" id="SSF117782">
    <property type="entry name" value="YbjQ-like"/>
    <property type="match status" value="1"/>
</dbReference>
<accession>A0ABY4A2B1</accession>
<gene>
    <name evidence="1" type="ORF">INH39_25730</name>
</gene>
<protein>
    <recommendedName>
        <fullName evidence="3">Heavy metal-binding domain-containing protein</fullName>
    </recommendedName>
</protein>
<evidence type="ECO:0000313" key="1">
    <source>
        <dbReference type="EMBL" id="UOD28813.1"/>
    </source>
</evidence>
<organism evidence="1 2">
    <name type="scientific">Massilia violaceinigra</name>
    <dbReference type="NCBI Taxonomy" id="2045208"/>
    <lineage>
        <taxon>Bacteria</taxon>
        <taxon>Pseudomonadati</taxon>
        <taxon>Pseudomonadota</taxon>
        <taxon>Betaproteobacteria</taxon>
        <taxon>Burkholderiales</taxon>
        <taxon>Oxalobacteraceae</taxon>
        <taxon>Telluria group</taxon>
        <taxon>Massilia</taxon>
    </lineage>
</organism>
<sequence length="93" mass="10108">MLLLTTDAHPEGLQPLETFSMILVNKTVEISSKGLRGLFGAQKNEYQEAIDSLTHIAPDNANAIVGIKISTAAQNFNNGTFLYLTIVGTPVRY</sequence>
<evidence type="ECO:0000313" key="2">
    <source>
        <dbReference type="Proteomes" id="UP000831532"/>
    </source>
</evidence>
<dbReference type="EMBL" id="CP063361">
    <property type="protein sequence ID" value="UOD28813.1"/>
    <property type="molecule type" value="Genomic_DNA"/>
</dbReference>
<reference evidence="1 2" key="1">
    <citation type="submission" date="2020-10" db="EMBL/GenBank/DDBJ databases">
        <title>Genome analysis of Massilia species.</title>
        <authorList>
            <person name="Jung D.-H."/>
        </authorList>
    </citation>
    <scope>NUCLEOTIDE SEQUENCE [LARGE SCALE GENOMIC DNA]</scope>
    <source>
        <strain evidence="2">sipir</strain>
    </source>
</reference>
<evidence type="ECO:0008006" key="3">
    <source>
        <dbReference type="Google" id="ProtNLM"/>
    </source>
</evidence>
<keyword evidence="2" id="KW-1185">Reference proteome</keyword>
<name>A0ABY4A2B1_9BURK</name>
<proteinExistence type="predicted"/>